<evidence type="ECO:0000313" key="1">
    <source>
        <dbReference type="EMBL" id="RCH87182.1"/>
    </source>
</evidence>
<reference evidence="1 2" key="1">
    <citation type="journal article" date="2018" name="G3 (Bethesda)">
        <title>Phylogenetic and Phylogenomic Definition of Rhizopus Species.</title>
        <authorList>
            <person name="Gryganskyi A.P."/>
            <person name="Golan J."/>
            <person name="Dolatabadi S."/>
            <person name="Mondo S."/>
            <person name="Robb S."/>
            <person name="Idnurm A."/>
            <person name="Muszewska A."/>
            <person name="Steczkiewicz K."/>
            <person name="Masonjones S."/>
            <person name="Liao H.L."/>
            <person name="Gajdeczka M.T."/>
            <person name="Anike F."/>
            <person name="Vuek A."/>
            <person name="Anishchenko I.M."/>
            <person name="Voigt K."/>
            <person name="de Hoog G.S."/>
            <person name="Smith M.E."/>
            <person name="Heitman J."/>
            <person name="Vilgalys R."/>
            <person name="Stajich J.E."/>
        </authorList>
    </citation>
    <scope>NUCLEOTIDE SEQUENCE [LARGE SCALE GENOMIC DNA]</scope>
    <source>
        <strain evidence="1 2">LSU 92-RS-03</strain>
    </source>
</reference>
<organism evidence="1 2">
    <name type="scientific">Rhizopus stolonifer</name>
    <name type="common">Rhizopus nigricans</name>
    <dbReference type="NCBI Taxonomy" id="4846"/>
    <lineage>
        <taxon>Eukaryota</taxon>
        <taxon>Fungi</taxon>
        <taxon>Fungi incertae sedis</taxon>
        <taxon>Mucoromycota</taxon>
        <taxon>Mucoromycotina</taxon>
        <taxon>Mucoromycetes</taxon>
        <taxon>Mucorales</taxon>
        <taxon>Mucorineae</taxon>
        <taxon>Rhizopodaceae</taxon>
        <taxon>Rhizopus</taxon>
    </lineage>
</organism>
<proteinExistence type="predicted"/>
<dbReference type="SUPFAM" id="SSF56059">
    <property type="entry name" value="Glutathione synthetase ATP-binding domain-like"/>
    <property type="match status" value="1"/>
</dbReference>
<feature type="non-terminal residue" evidence="1">
    <location>
        <position position="1"/>
    </location>
</feature>
<keyword evidence="2" id="KW-1185">Reference proteome</keyword>
<dbReference type="EMBL" id="PJQM01003771">
    <property type="protein sequence ID" value="RCH87182.1"/>
    <property type="molecule type" value="Genomic_DNA"/>
</dbReference>
<evidence type="ECO:0000313" key="2">
    <source>
        <dbReference type="Proteomes" id="UP000253551"/>
    </source>
</evidence>
<dbReference type="AlphaFoldDB" id="A0A367JB52"/>
<dbReference type="Gene3D" id="3.30.1490.270">
    <property type="match status" value="1"/>
</dbReference>
<comment type="caution">
    <text evidence="1">The sequence shown here is derived from an EMBL/GenBank/DDBJ whole genome shotgun (WGS) entry which is preliminary data.</text>
</comment>
<protein>
    <submittedName>
        <fullName evidence="1">Uncharacterized protein</fullName>
    </submittedName>
</protein>
<sequence>NDVLKEKLNDKTEVVNLMRIDYAWDKNGNLKVLELNTAGQQGWILIKESEKRIIKENTLSPDPEFLSKYLKNKLGDKIAIISNYIEEDIFIENDVHSNIELTELRLLINKIRSIDGKCKIINFDNDIIDKIKDYSPTGVYWRGNHSIKKEIDMLFKKDIAKKIGMLNIPQIPSSGSLFVSDNKSFLKYLKEDPKNVIPKTFNPSKDNIKFLSKNDLVLKPDNSSAGENIIFGEDCNEKMWNDYLKNVLENPNDWVLQQRCELKKDKNGKYIDIAVYIADGVVKGFISRTSKDKI</sequence>
<accession>A0A367JB52</accession>
<feature type="non-terminal residue" evidence="1">
    <location>
        <position position="294"/>
    </location>
</feature>
<name>A0A367JB52_RHIST</name>
<gene>
    <name evidence="1" type="ORF">CU098_008881</name>
</gene>
<dbReference type="Proteomes" id="UP000253551">
    <property type="component" value="Unassembled WGS sequence"/>
</dbReference>
<dbReference type="OrthoDB" id="2370752at2759"/>